<keyword evidence="1" id="KW-0472">Membrane</keyword>
<reference evidence="2 3" key="1">
    <citation type="submission" date="2018-08" db="EMBL/GenBank/DDBJ databases">
        <title>A genome reference for cultivated species of the human gut microbiota.</title>
        <authorList>
            <person name="Zou Y."/>
            <person name="Xue W."/>
            <person name="Luo G."/>
        </authorList>
    </citation>
    <scope>NUCLEOTIDE SEQUENCE [LARGE SCALE GENOMIC DNA]</scope>
    <source>
        <strain evidence="2 3">AF22-21</strain>
    </source>
</reference>
<accession>A0A3R5WQ88</accession>
<proteinExistence type="predicted"/>
<feature type="transmembrane region" description="Helical" evidence="1">
    <location>
        <begin position="125"/>
        <end position="145"/>
    </location>
</feature>
<keyword evidence="1" id="KW-1133">Transmembrane helix</keyword>
<sequence length="152" mass="16991">MQKELPNAIEISTKVLDDAMAFTSNYFQYVKKNKPHVYLQLSAQELFDINAEYLPDSFFGSPEMQALNDAVDGLNIDEISPILNAILQECGFYSTDDKYRVPVDCDVYTSLGYIAPERNYSWKKIVLCGTALIMAGVTSCAVVAIKRKSKKG</sequence>
<organism evidence="2 3">
    <name type="scientific">Coprococcus eutactus</name>
    <dbReference type="NCBI Taxonomy" id="33043"/>
    <lineage>
        <taxon>Bacteria</taxon>
        <taxon>Bacillati</taxon>
        <taxon>Bacillota</taxon>
        <taxon>Clostridia</taxon>
        <taxon>Lachnospirales</taxon>
        <taxon>Lachnospiraceae</taxon>
        <taxon>Coprococcus</taxon>
    </lineage>
</organism>
<gene>
    <name evidence="2" type="ORF">DWX94_00915</name>
</gene>
<dbReference type="Proteomes" id="UP000283295">
    <property type="component" value="Unassembled WGS sequence"/>
</dbReference>
<name>A0A3R5WQ88_9FIRM</name>
<evidence type="ECO:0000313" key="2">
    <source>
        <dbReference type="EMBL" id="RGS44382.1"/>
    </source>
</evidence>
<dbReference type="EMBL" id="QRVK01000001">
    <property type="protein sequence ID" value="RGS44382.1"/>
    <property type="molecule type" value="Genomic_DNA"/>
</dbReference>
<keyword evidence="1" id="KW-0812">Transmembrane</keyword>
<evidence type="ECO:0000256" key="1">
    <source>
        <dbReference type="SAM" id="Phobius"/>
    </source>
</evidence>
<dbReference type="AlphaFoldDB" id="A0A3R5WQ88"/>
<comment type="caution">
    <text evidence="2">The sequence shown here is derived from an EMBL/GenBank/DDBJ whole genome shotgun (WGS) entry which is preliminary data.</text>
</comment>
<evidence type="ECO:0000313" key="3">
    <source>
        <dbReference type="Proteomes" id="UP000283295"/>
    </source>
</evidence>
<protein>
    <submittedName>
        <fullName evidence="2">Uncharacterized protein</fullName>
    </submittedName>
</protein>